<evidence type="ECO:0000313" key="3">
    <source>
        <dbReference type="EMBL" id="MBW58704.1"/>
    </source>
</evidence>
<dbReference type="EMBL" id="GGFJ01009563">
    <property type="protein sequence ID" value="MBW58704.1"/>
    <property type="molecule type" value="Transcribed_RNA"/>
</dbReference>
<name>A0A2M4C0C9_9DIPT</name>
<sequence length="198" mass="22197">MVRRLLAILVVLAAGTVWEPSSAAVVSATLATNDVHFPEDSSAQRQPHSKATATTPVTYEFEHGQSELAARRFLATLTDEDIERVESWCLSVPCNASVLHYCRSNVFINDHCCCEQHHTKEHLQWIPHTCLLRPGKRCTANAGSCSNYRTIKACCCDRVTKREFKQKFSSAVSNGPLHFWKLLLLVGVLITAMDYFIM</sequence>
<protein>
    <submittedName>
        <fullName evidence="3">Putative secreted protein</fullName>
    </submittedName>
</protein>
<organism evidence="3">
    <name type="scientific">Anopheles marajoara</name>
    <dbReference type="NCBI Taxonomy" id="58244"/>
    <lineage>
        <taxon>Eukaryota</taxon>
        <taxon>Metazoa</taxon>
        <taxon>Ecdysozoa</taxon>
        <taxon>Arthropoda</taxon>
        <taxon>Hexapoda</taxon>
        <taxon>Insecta</taxon>
        <taxon>Pterygota</taxon>
        <taxon>Neoptera</taxon>
        <taxon>Endopterygota</taxon>
        <taxon>Diptera</taxon>
        <taxon>Nematocera</taxon>
        <taxon>Culicoidea</taxon>
        <taxon>Culicidae</taxon>
        <taxon>Anophelinae</taxon>
        <taxon>Anopheles</taxon>
    </lineage>
</organism>
<feature type="chain" id="PRO_5014876034" evidence="1">
    <location>
        <begin position="24"/>
        <end position="198"/>
    </location>
</feature>
<evidence type="ECO:0000259" key="2">
    <source>
        <dbReference type="Pfam" id="PF26644"/>
    </source>
</evidence>
<reference evidence="3" key="1">
    <citation type="submission" date="2018-01" db="EMBL/GenBank/DDBJ databases">
        <title>An insight into the sialome of Amazonian anophelines.</title>
        <authorList>
            <person name="Ribeiro J.M."/>
            <person name="Scarpassa V."/>
            <person name="Calvo E."/>
        </authorList>
    </citation>
    <scope>NUCLEOTIDE SEQUENCE</scope>
    <source>
        <tissue evidence="3">Salivary glands</tissue>
    </source>
</reference>
<dbReference type="Pfam" id="PF26644">
    <property type="entry name" value="CCC"/>
    <property type="match status" value="1"/>
</dbReference>
<evidence type="ECO:0000256" key="1">
    <source>
        <dbReference type="SAM" id="SignalP"/>
    </source>
</evidence>
<feature type="signal peptide" evidence="1">
    <location>
        <begin position="1"/>
        <end position="23"/>
    </location>
</feature>
<proteinExistence type="predicted"/>
<dbReference type="AlphaFoldDB" id="A0A2M4C0C9"/>
<dbReference type="InterPro" id="IPR058250">
    <property type="entry name" value="CCC"/>
</dbReference>
<feature type="domain" description="CCC" evidence="2">
    <location>
        <begin position="61"/>
        <end position="166"/>
    </location>
</feature>
<accession>A0A2M4C0C9</accession>
<keyword evidence="1" id="KW-0732">Signal</keyword>